<sequence length="386" mass="44190">MYSKYLEEDIQVVKKIKYCFKDETLSPNYIKSIYNNNPIIIETVCIRLKGIVECGNMSKGKKYHFNLCIKDEITNEKINTWIPNTLACQLIDGNIYEFKGFLNRKLDGDLLNMKVTFVVNEILNKSEYKAISLANQNNATRLRDLKNKCMHKTYNDVRQILSDIIESENRNPSIAIITGLNSIILSDIYNEIRHSELYDFEEIRVNLGNKDDVINKIKTLEHFSYDIVVLARGGGDSNNLTIFNDLDIVESIVNLNKPFITAIGHFEDSSIVQNFADRAFTTPTSFGAWLNNESIKFLKVKEKNRVLKEAQSTINDYVGEIESLKIGKQKADKLIESLSEKLEQMQNIEQNNSVQNFDTKNLFKNLILAVIFICLSICLGKILGLI</sequence>
<keyword evidence="4" id="KW-0378">Hydrolase</keyword>
<accession>A0A644YTQ7</accession>
<feature type="coiled-coil region" evidence="1">
    <location>
        <begin position="321"/>
        <end position="351"/>
    </location>
</feature>
<gene>
    <name evidence="4" type="primary">xseA_21</name>
    <name evidence="4" type="ORF">SDC9_75964</name>
</gene>
<comment type="caution">
    <text evidence="4">The sequence shown here is derived from an EMBL/GenBank/DDBJ whole genome shotgun (WGS) entry which is preliminary data.</text>
</comment>
<dbReference type="InterPro" id="IPR003753">
    <property type="entry name" value="Exonuc_VII_L"/>
</dbReference>
<dbReference type="PANTHER" id="PTHR30008:SF0">
    <property type="entry name" value="EXODEOXYRIBONUCLEASE 7 LARGE SUBUNIT"/>
    <property type="match status" value="1"/>
</dbReference>
<dbReference type="EMBL" id="VSSQ01005508">
    <property type="protein sequence ID" value="MPM29424.1"/>
    <property type="molecule type" value="Genomic_DNA"/>
</dbReference>
<reference evidence="4" key="1">
    <citation type="submission" date="2019-08" db="EMBL/GenBank/DDBJ databases">
        <authorList>
            <person name="Kucharzyk K."/>
            <person name="Murdoch R.W."/>
            <person name="Higgins S."/>
            <person name="Loffler F."/>
        </authorList>
    </citation>
    <scope>NUCLEOTIDE SEQUENCE</scope>
</reference>
<dbReference type="GO" id="GO:0006308">
    <property type="term" value="P:DNA catabolic process"/>
    <property type="evidence" value="ECO:0007669"/>
    <property type="project" value="InterPro"/>
</dbReference>
<evidence type="ECO:0000313" key="4">
    <source>
        <dbReference type="EMBL" id="MPM29424.1"/>
    </source>
</evidence>
<keyword evidence="2" id="KW-1133">Transmembrane helix</keyword>
<organism evidence="4">
    <name type="scientific">bioreactor metagenome</name>
    <dbReference type="NCBI Taxonomy" id="1076179"/>
    <lineage>
        <taxon>unclassified sequences</taxon>
        <taxon>metagenomes</taxon>
        <taxon>ecological metagenomes</taxon>
    </lineage>
</organism>
<keyword evidence="1" id="KW-0175">Coiled coil</keyword>
<dbReference type="PANTHER" id="PTHR30008">
    <property type="entry name" value="EXODEOXYRIBONUCLEASE 7 LARGE SUBUNIT"/>
    <property type="match status" value="1"/>
</dbReference>
<evidence type="ECO:0000256" key="2">
    <source>
        <dbReference type="SAM" id="Phobius"/>
    </source>
</evidence>
<protein>
    <submittedName>
        <fullName evidence="4">Exodeoxyribonuclease 7 large subunit</fullName>
        <ecNumber evidence="4">3.1.11.6</ecNumber>
    </submittedName>
</protein>
<evidence type="ECO:0000259" key="3">
    <source>
        <dbReference type="Pfam" id="PF02601"/>
    </source>
</evidence>
<dbReference type="GO" id="GO:0009318">
    <property type="term" value="C:exodeoxyribonuclease VII complex"/>
    <property type="evidence" value="ECO:0007669"/>
    <property type="project" value="InterPro"/>
</dbReference>
<feature type="transmembrane region" description="Helical" evidence="2">
    <location>
        <begin position="362"/>
        <end position="383"/>
    </location>
</feature>
<keyword evidence="2" id="KW-0812">Transmembrane</keyword>
<dbReference type="Pfam" id="PF02601">
    <property type="entry name" value="Exonuc_VII_L"/>
    <property type="match status" value="1"/>
</dbReference>
<dbReference type="InterPro" id="IPR020579">
    <property type="entry name" value="Exonuc_VII_lsu_C"/>
</dbReference>
<keyword evidence="2" id="KW-0472">Membrane</keyword>
<evidence type="ECO:0000256" key="1">
    <source>
        <dbReference type="SAM" id="Coils"/>
    </source>
</evidence>
<dbReference type="GO" id="GO:0008855">
    <property type="term" value="F:exodeoxyribonuclease VII activity"/>
    <property type="evidence" value="ECO:0007669"/>
    <property type="project" value="UniProtKB-EC"/>
</dbReference>
<proteinExistence type="predicted"/>
<feature type="domain" description="Exonuclease VII large subunit C-terminal" evidence="3">
    <location>
        <begin position="173"/>
        <end position="353"/>
    </location>
</feature>
<name>A0A644YTQ7_9ZZZZ</name>
<dbReference type="EC" id="3.1.11.6" evidence="4"/>
<dbReference type="AlphaFoldDB" id="A0A644YTQ7"/>